<dbReference type="STRING" id="151081.TW72_03880"/>
<comment type="caution">
    <text evidence="7">The sequence shown here is derived from an EMBL/GenBank/DDBJ whole genome shotgun (WGS) entry which is preliminary data.</text>
</comment>
<feature type="transmembrane region" description="Helical" evidence="5">
    <location>
        <begin position="219"/>
        <end position="237"/>
    </location>
</feature>
<dbReference type="InterPro" id="IPR050638">
    <property type="entry name" value="AA-Vitamin_Transporters"/>
</dbReference>
<evidence type="ECO:0000256" key="4">
    <source>
        <dbReference type="ARBA" id="ARBA00023136"/>
    </source>
</evidence>
<feature type="transmembrane region" description="Helical" evidence="5">
    <location>
        <begin position="12"/>
        <end position="30"/>
    </location>
</feature>
<feature type="transmembrane region" description="Helical" evidence="5">
    <location>
        <begin position="194"/>
        <end position="213"/>
    </location>
</feature>
<dbReference type="SUPFAM" id="SSF103481">
    <property type="entry name" value="Multidrug resistance efflux transporter EmrE"/>
    <property type="match status" value="2"/>
</dbReference>
<feature type="transmembrane region" description="Helical" evidence="5">
    <location>
        <begin position="249"/>
        <end position="268"/>
    </location>
</feature>
<evidence type="ECO:0000256" key="2">
    <source>
        <dbReference type="ARBA" id="ARBA00022692"/>
    </source>
</evidence>
<dbReference type="Proteomes" id="UP000305874">
    <property type="component" value="Unassembled WGS sequence"/>
</dbReference>
<feature type="transmembrane region" description="Helical" evidence="5">
    <location>
        <begin position="274"/>
        <end position="293"/>
    </location>
</feature>
<keyword evidence="4 5" id="KW-0472">Membrane</keyword>
<keyword evidence="2 5" id="KW-0812">Transmembrane</keyword>
<feature type="transmembrane region" description="Helical" evidence="5">
    <location>
        <begin position="155"/>
        <end position="173"/>
    </location>
</feature>
<evidence type="ECO:0000313" key="8">
    <source>
        <dbReference type="Proteomes" id="UP000305874"/>
    </source>
</evidence>
<feature type="transmembrane region" description="Helical" evidence="5">
    <location>
        <begin position="81"/>
        <end position="99"/>
    </location>
</feature>
<feature type="transmembrane region" description="Helical" evidence="5">
    <location>
        <begin position="42"/>
        <end position="61"/>
    </location>
</feature>
<keyword evidence="3 5" id="KW-1133">Transmembrane helix</keyword>
<gene>
    <name evidence="7" type="ORF">CWC05_01515</name>
</gene>
<protein>
    <submittedName>
        <fullName evidence="7">EamA family transporter</fullName>
    </submittedName>
</protein>
<name>A0A5S3Z9A6_9GAMM</name>
<organism evidence="7 8">
    <name type="scientific">Pseudoalteromonas ruthenica</name>
    <dbReference type="NCBI Taxonomy" id="151081"/>
    <lineage>
        <taxon>Bacteria</taxon>
        <taxon>Pseudomonadati</taxon>
        <taxon>Pseudomonadota</taxon>
        <taxon>Gammaproteobacteria</taxon>
        <taxon>Alteromonadales</taxon>
        <taxon>Pseudoalteromonadaceae</taxon>
        <taxon>Pseudoalteromonas</taxon>
    </lineage>
</organism>
<dbReference type="InterPro" id="IPR037185">
    <property type="entry name" value="EmrE-like"/>
</dbReference>
<reference evidence="8" key="2">
    <citation type="submission" date="2019-06" db="EMBL/GenBank/DDBJ databases">
        <title>Co-occurence of chitin degradation, pigmentation and bioactivity in marine Pseudoalteromonas.</title>
        <authorList>
            <person name="Sonnenschein E.C."/>
            <person name="Bech P.K."/>
        </authorList>
    </citation>
    <scope>NUCLEOTIDE SEQUENCE [LARGE SCALE GENOMIC DNA]</scope>
    <source>
        <strain evidence="8">S2897</strain>
    </source>
</reference>
<dbReference type="PANTHER" id="PTHR32322:SF9">
    <property type="entry name" value="AMINO-ACID METABOLITE EFFLUX PUMP-RELATED"/>
    <property type="match status" value="1"/>
</dbReference>
<dbReference type="AlphaFoldDB" id="A0A5S3Z9A6"/>
<feature type="transmembrane region" description="Helical" evidence="5">
    <location>
        <begin position="105"/>
        <end position="124"/>
    </location>
</feature>
<evidence type="ECO:0000256" key="1">
    <source>
        <dbReference type="ARBA" id="ARBA00004141"/>
    </source>
</evidence>
<dbReference type="PANTHER" id="PTHR32322">
    <property type="entry name" value="INNER MEMBRANE TRANSPORTER"/>
    <property type="match status" value="1"/>
</dbReference>
<evidence type="ECO:0000313" key="7">
    <source>
        <dbReference type="EMBL" id="TMP88146.1"/>
    </source>
</evidence>
<comment type="subcellular location">
    <subcellularLocation>
        <location evidence="1">Membrane</location>
        <topology evidence="1">Multi-pass membrane protein</topology>
    </subcellularLocation>
</comment>
<dbReference type="GO" id="GO:0016020">
    <property type="term" value="C:membrane"/>
    <property type="evidence" value="ECO:0007669"/>
    <property type="project" value="UniProtKB-SubCell"/>
</dbReference>
<dbReference type="InterPro" id="IPR000620">
    <property type="entry name" value="EamA_dom"/>
</dbReference>
<accession>A0A5S3Z9A6</accession>
<evidence type="ECO:0000256" key="5">
    <source>
        <dbReference type="SAM" id="Phobius"/>
    </source>
</evidence>
<sequence length="300" mass="32071">METTMPSLSRYAPWLYALLSMLAFAANSLLNREALAMVHIDPLSFAAIRTVSGALMLTLLVMCSTGRQSQKKSVRATGGSWLGAISLTVYMFAFSIAYISLDAGLGALLLFSAVQFCMISWALLHKERFSVLQWVMLLLAMTAFFILLSPQGTDVHLGYSGIMIVAGIAWGSYSILGQGRKNATLASADNFQRAAMLSVLVMVGVLVSQQTLFAQPKGLLLAFVSGAITSALGYALWYRVIQRIKASQAAVMQLSVPPLAMLGGAVLLGERIDGTAMISAAVLVAAIGVFIIARQKQGQH</sequence>
<feature type="transmembrane region" description="Helical" evidence="5">
    <location>
        <begin position="131"/>
        <end position="149"/>
    </location>
</feature>
<evidence type="ECO:0000259" key="6">
    <source>
        <dbReference type="Pfam" id="PF00892"/>
    </source>
</evidence>
<dbReference type="EMBL" id="PNCG01000002">
    <property type="protein sequence ID" value="TMP88146.1"/>
    <property type="molecule type" value="Genomic_DNA"/>
</dbReference>
<evidence type="ECO:0000256" key="3">
    <source>
        <dbReference type="ARBA" id="ARBA00022989"/>
    </source>
</evidence>
<proteinExistence type="predicted"/>
<reference evidence="7 8" key="1">
    <citation type="submission" date="2017-12" db="EMBL/GenBank/DDBJ databases">
        <authorList>
            <person name="Paulsen S."/>
            <person name="Gram L.K."/>
        </authorList>
    </citation>
    <scope>NUCLEOTIDE SEQUENCE [LARGE SCALE GENOMIC DNA]</scope>
    <source>
        <strain evidence="7 8">S2897</strain>
    </source>
</reference>
<dbReference type="Pfam" id="PF00892">
    <property type="entry name" value="EamA"/>
    <property type="match status" value="2"/>
</dbReference>
<feature type="domain" description="EamA" evidence="6">
    <location>
        <begin position="15"/>
        <end position="148"/>
    </location>
</feature>
<feature type="domain" description="EamA" evidence="6">
    <location>
        <begin position="163"/>
        <end position="289"/>
    </location>
</feature>